<dbReference type="Proteomes" id="UP000492821">
    <property type="component" value="Unassembled WGS sequence"/>
</dbReference>
<organism evidence="3 4">
    <name type="scientific">Panagrellus redivivus</name>
    <name type="common">Microworm</name>
    <dbReference type="NCBI Taxonomy" id="6233"/>
    <lineage>
        <taxon>Eukaryota</taxon>
        <taxon>Metazoa</taxon>
        <taxon>Ecdysozoa</taxon>
        <taxon>Nematoda</taxon>
        <taxon>Chromadorea</taxon>
        <taxon>Rhabditida</taxon>
        <taxon>Tylenchina</taxon>
        <taxon>Panagrolaimomorpha</taxon>
        <taxon>Panagrolaimoidea</taxon>
        <taxon>Panagrolaimidae</taxon>
        <taxon>Panagrellus</taxon>
    </lineage>
</organism>
<evidence type="ECO:0000313" key="4">
    <source>
        <dbReference type="WBParaSite" id="Pan_g7288.t1"/>
    </source>
</evidence>
<reference evidence="3" key="1">
    <citation type="journal article" date="2013" name="Genetics">
        <title>The draft genome and transcriptome of Panagrellus redivivus are shaped by the harsh demands of a free-living lifestyle.</title>
        <authorList>
            <person name="Srinivasan J."/>
            <person name="Dillman A.R."/>
            <person name="Macchietto M.G."/>
            <person name="Heikkinen L."/>
            <person name="Lakso M."/>
            <person name="Fracchia K.M."/>
            <person name="Antoshechkin I."/>
            <person name="Mortazavi A."/>
            <person name="Wong G."/>
            <person name="Sternberg P.W."/>
        </authorList>
    </citation>
    <scope>NUCLEOTIDE SEQUENCE [LARGE SCALE GENOMIC DNA]</scope>
    <source>
        <strain evidence="3">MT8872</strain>
    </source>
</reference>
<proteinExistence type="predicted"/>
<feature type="region of interest" description="Disordered" evidence="2">
    <location>
        <begin position="86"/>
        <end position="107"/>
    </location>
</feature>
<accession>A0A7E4W598</accession>
<sequence length="254" mass="28987">MESFEDRCRRLEAELVNKKNEVDTLTTKLHRREEDYRKIIVENDKLQSEVVRLQKENENFKSLLFKQESDDQKENISTNVRRVAGETAKAQNEKLSATPPRSSNTDLDDELDKLLEKVQTSLTTKQLPAAAPSFRECEAFAGESARVALHMTMLSQQQMHLEGILSLYTSIHGKPLNGEWKPYFVRVIVRKLGGNVDNVESAANSITTKKAIQAFQDPIRGVVVARSDFDLTECKVLKFVCEELDVKFFVNNHE</sequence>
<keyword evidence="1" id="KW-0175">Coiled coil</keyword>
<evidence type="ECO:0000256" key="1">
    <source>
        <dbReference type="SAM" id="Coils"/>
    </source>
</evidence>
<keyword evidence="3" id="KW-1185">Reference proteome</keyword>
<protein>
    <submittedName>
        <fullName evidence="4">Ac2</fullName>
    </submittedName>
</protein>
<dbReference type="AlphaFoldDB" id="A0A7E4W598"/>
<evidence type="ECO:0000313" key="3">
    <source>
        <dbReference type="Proteomes" id="UP000492821"/>
    </source>
</evidence>
<dbReference type="WBParaSite" id="Pan_g7288.t1">
    <property type="protein sequence ID" value="Pan_g7288.t1"/>
    <property type="gene ID" value="Pan_g7288"/>
</dbReference>
<feature type="compositionally biased region" description="Polar residues" evidence="2">
    <location>
        <begin position="89"/>
        <end position="105"/>
    </location>
</feature>
<reference evidence="4" key="2">
    <citation type="submission" date="2020-10" db="UniProtKB">
        <authorList>
            <consortium name="WormBaseParasite"/>
        </authorList>
    </citation>
    <scope>IDENTIFICATION</scope>
</reference>
<name>A0A7E4W598_PANRE</name>
<feature type="coiled-coil region" evidence="1">
    <location>
        <begin position="1"/>
        <end position="63"/>
    </location>
</feature>
<evidence type="ECO:0000256" key="2">
    <source>
        <dbReference type="SAM" id="MobiDB-lite"/>
    </source>
</evidence>